<evidence type="ECO:0000313" key="1">
    <source>
        <dbReference type="Proteomes" id="UP000515151"/>
    </source>
</evidence>
<accession>A0A6P8CF04</accession>
<name>A0A6P8CF04_PUNGR</name>
<organism evidence="1 2">
    <name type="scientific">Punica granatum</name>
    <name type="common">Pomegranate</name>
    <dbReference type="NCBI Taxonomy" id="22663"/>
    <lineage>
        <taxon>Eukaryota</taxon>
        <taxon>Viridiplantae</taxon>
        <taxon>Streptophyta</taxon>
        <taxon>Embryophyta</taxon>
        <taxon>Tracheophyta</taxon>
        <taxon>Spermatophyta</taxon>
        <taxon>Magnoliopsida</taxon>
        <taxon>eudicotyledons</taxon>
        <taxon>Gunneridae</taxon>
        <taxon>Pentapetalae</taxon>
        <taxon>rosids</taxon>
        <taxon>malvids</taxon>
        <taxon>Myrtales</taxon>
        <taxon>Lythraceae</taxon>
        <taxon>Punica</taxon>
    </lineage>
</organism>
<dbReference type="Proteomes" id="UP000515151">
    <property type="component" value="Chromosome 2"/>
</dbReference>
<keyword evidence="1" id="KW-1185">Reference proteome</keyword>
<evidence type="ECO:0000313" key="2">
    <source>
        <dbReference type="RefSeq" id="XP_031379423.1"/>
    </source>
</evidence>
<gene>
    <name evidence="2" type="primary">LOC116194686</name>
</gene>
<reference evidence="2" key="2">
    <citation type="submission" date="2025-08" db="UniProtKB">
        <authorList>
            <consortium name="RefSeq"/>
        </authorList>
    </citation>
    <scope>IDENTIFICATION</scope>
    <source>
        <tissue evidence="2">Leaf</tissue>
    </source>
</reference>
<protein>
    <submittedName>
        <fullName evidence="2">Uncharacterized protein LOC116194686</fullName>
    </submittedName>
</protein>
<dbReference type="AlphaFoldDB" id="A0A6P8CF04"/>
<reference evidence="1" key="1">
    <citation type="journal article" date="2020" name="Plant Biotechnol. J.">
        <title>The pomegranate (Punica granatum L.) draft genome dissects genetic divergence between soft- and hard-seeded cultivars.</title>
        <authorList>
            <person name="Luo X."/>
            <person name="Li H."/>
            <person name="Wu Z."/>
            <person name="Yao W."/>
            <person name="Zhao P."/>
            <person name="Cao D."/>
            <person name="Yu H."/>
            <person name="Li K."/>
            <person name="Poudel K."/>
            <person name="Zhao D."/>
            <person name="Zhang F."/>
            <person name="Xia X."/>
            <person name="Chen L."/>
            <person name="Wang Q."/>
            <person name="Jing D."/>
            <person name="Cao S."/>
        </authorList>
    </citation>
    <scope>NUCLEOTIDE SEQUENCE [LARGE SCALE GENOMIC DNA]</scope>
    <source>
        <strain evidence="1">cv. Tunisia</strain>
    </source>
</reference>
<sequence>MPLLRRSRLRLSTTAHLRRSRLRLSFKLSFPVRFCLFSVALVSDSPLQRLLSIALVSDSPSSSLSRCSSCSRCISGTGSTNSGKCLFSLGKQLGNNSCFKQDRSPGGAEPDRVIKEIEEVPENI</sequence>
<dbReference type="GeneID" id="116194686"/>
<dbReference type="RefSeq" id="XP_031379423.1">
    <property type="nucleotide sequence ID" value="XM_031523563.1"/>
</dbReference>
<proteinExistence type="predicted"/>